<dbReference type="Pfam" id="PF01464">
    <property type="entry name" value="SLT"/>
    <property type="match status" value="1"/>
</dbReference>
<sequence length="205" mass="23443">MRKTILVIACIFAFVINVKADVFQKSGNVQVIAMNEYNENSMQPSDNNPYFFVNSHYQKTSRKTSYTGKKYSYYKTNYTSNNYSYLFKEIGSKYNLDPKLLYAIAVTESSLNPNAINYNTNGSIDYGLMQINSCHLPTLSKFGIDKNSLFQPQTNITVGAWILSKCVNKYGYSWNAIACYHMGSGSLDNREALRYVWQVYENLKG</sequence>
<protein>
    <submittedName>
        <fullName evidence="3">Hpa2 protein</fullName>
    </submittedName>
</protein>
<dbReference type="Proteomes" id="UP000194141">
    <property type="component" value="Unassembled WGS sequence"/>
</dbReference>
<dbReference type="InterPro" id="IPR023346">
    <property type="entry name" value="Lysozyme-like_dom_sf"/>
</dbReference>
<keyword evidence="4" id="KW-1185">Reference proteome</keyword>
<dbReference type="OrthoDB" id="9808681at2"/>
<feature type="signal peptide" evidence="1">
    <location>
        <begin position="1"/>
        <end position="20"/>
    </location>
</feature>
<dbReference type="STRING" id="1562698.DESAMIL20_651"/>
<dbReference type="InterPro" id="IPR008258">
    <property type="entry name" value="Transglycosylase_SLT_dom_1"/>
</dbReference>
<keyword evidence="1" id="KW-0732">Signal</keyword>
<evidence type="ECO:0000256" key="1">
    <source>
        <dbReference type="SAM" id="SignalP"/>
    </source>
</evidence>
<dbReference type="Gene3D" id="1.10.530.10">
    <property type="match status" value="1"/>
</dbReference>
<feature type="chain" id="PRO_5012439942" evidence="1">
    <location>
        <begin position="21"/>
        <end position="205"/>
    </location>
</feature>
<organism evidence="3 4">
    <name type="scientific">Desulfurella amilsii</name>
    <dbReference type="NCBI Taxonomy" id="1562698"/>
    <lineage>
        <taxon>Bacteria</taxon>
        <taxon>Pseudomonadati</taxon>
        <taxon>Campylobacterota</taxon>
        <taxon>Desulfurellia</taxon>
        <taxon>Desulfurellales</taxon>
        <taxon>Desulfurellaceae</taxon>
        <taxon>Desulfurella</taxon>
    </lineage>
</organism>
<dbReference type="CDD" id="cd13400">
    <property type="entry name" value="LT_IagB-like"/>
    <property type="match status" value="1"/>
</dbReference>
<evidence type="ECO:0000259" key="2">
    <source>
        <dbReference type="Pfam" id="PF01464"/>
    </source>
</evidence>
<evidence type="ECO:0000313" key="4">
    <source>
        <dbReference type="Proteomes" id="UP000194141"/>
    </source>
</evidence>
<dbReference type="EMBL" id="MDSU01000015">
    <property type="protein sequence ID" value="OSS42536.1"/>
    <property type="molecule type" value="Genomic_DNA"/>
</dbReference>
<dbReference type="RefSeq" id="WP_086033385.1">
    <property type="nucleotide sequence ID" value="NZ_MDSU01000015.1"/>
</dbReference>
<name>A0A1X4XYB3_9BACT</name>
<dbReference type="SUPFAM" id="SSF53955">
    <property type="entry name" value="Lysozyme-like"/>
    <property type="match status" value="1"/>
</dbReference>
<proteinExistence type="predicted"/>
<gene>
    <name evidence="3" type="ORF">DESAMIL20_651</name>
</gene>
<feature type="domain" description="Transglycosylase SLT" evidence="2">
    <location>
        <begin position="86"/>
        <end position="192"/>
    </location>
</feature>
<comment type="caution">
    <text evidence="3">The sequence shown here is derived from an EMBL/GenBank/DDBJ whole genome shotgun (WGS) entry which is preliminary data.</text>
</comment>
<reference evidence="3 4" key="1">
    <citation type="journal article" date="2017" name="Front. Microbiol.">
        <title>Genome Sequence of Desulfurella amilsii Strain TR1 and Comparative Genomics of Desulfurellaceae Family.</title>
        <authorList>
            <person name="Florentino A.P."/>
            <person name="Stams A.J."/>
            <person name="Sanchez-Andrea I."/>
        </authorList>
    </citation>
    <scope>NUCLEOTIDE SEQUENCE [LARGE SCALE GENOMIC DNA]</scope>
    <source>
        <strain evidence="3 4">TR1</strain>
    </source>
</reference>
<evidence type="ECO:0000313" key="3">
    <source>
        <dbReference type="EMBL" id="OSS42536.1"/>
    </source>
</evidence>
<dbReference type="AlphaFoldDB" id="A0A1X4XYB3"/>
<accession>A0A1X4XYB3</accession>